<dbReference type="Gene3D" id="3.40.50.880">
    <property type="match status" value="1"/>
</dbReference>
<dbReference type="InterPro" id="IPR029062">
    <property type="entry name" value="Class_I_gatase-like"/>
</dbReference>
<dbReference type="InterPro" id="IPR052158">
    <property type="entry name" value="INH-QAR"/>
</dbReference>
<reference evidence="2 3" key="1">
    <citation type="submission" date="2018-08" db="EMBL/GenBank/DDBJ databases">
        <title>A genome reference for cultivated species of the human gut microbiota.</title>
        <authorList>
            <person name="Zou Y."/>
            <person name="Xue W."/>
            <person name="Luo G."/>
        </authorList>
    </citation>
    <scope>NUCLEOTIDE SEQUENCE [LARGE SCALE GENOMIC DNA]</scope>
    <source>
        <strain evidence="2 3">AM25-1</strain>
    </source>
</reference>
<accession>A0A414Q208</accession>
<dbReference type="PANTHER" id="PTHR43130">
    <property type="entry name" value="ARAC-FAMILY TRANSCRIPTIONAL REGULATOR"/>
    <property type="match status" value="1"/>
</dbReference>
<dbReference type="RefSeq" id="WP_117709050.1">
    <property type="nucleotide sequence ID" value="NZ_CAEUHP010000001.1"/>
</dbReference>
<name>A0A414Q208_FUSMR</name>
<comment type="caution">
    <text evidence="2">The sequence shown here is derived from an EMBL/GenBank/DDBJ whole genome shotgun (WGS) entry which is preliminary data.</text>
</comment>
<sequence>MKKIFLLISQGTEILEVAPFIDIFGWNSIVGKKNIILKTGGFHSIISNTWNLKVVPEIDLKSTSIDIDEYEALVIPGGFGFKGFFEDMKKEKFKEIVQSFYEKNKIVVGICTGVISLGEAGILKERKATTYLYDNNRYFNQLEKYGAIPIREEIVIDKNIITCSAPKNAIEVGFLLLSLLSDEENMKKVKYNMGFL</sequence>
<evidence type="ECO:0000259" key="1">
    <source>
        <dbReference type="Pfam" id="PF01965"/>
    </source>
</evidence>
<evidence type="ECO:0000313" key="2">
    <source>
        <dbReference type="EMBL" id="RHF74838.1"/>
    </source>
</evidence>
<feature type="domain" description="DJ-1/PfpI" evidence="1">
    <location>
        <begin position="2"/>
        <end position="177"/>
    </location>
</feature>
<organism evidence="2 3">
    <name type="scientific">Fusobacterium mortiferum</name>
    <dbReference type="NCBI Taxonomy" id="850"/>
    <lineage>
        <taxon>Bacteria</taxon>
        <taxon>Fusobacteriati</taxon>
        <taxon>Fusobacteriota</taxon>
        <taxon>Fusobacteriia</taxon>
        <taxon>Fusobacteriales</taxon>
        <taxon>Fusobacteriaceae</taxon>
        <taxon>Fusobacterium</taxon>
    </lineage>
</organism>
<dbReference type="InterPro" id="IPR002818">
    <property type="entry name" value="DJ-1/PfpI"/>
</dbReference>
<evidence type="ECO:0000313" key="3">
    <source>
        <dbReference type="Proteomes" id="UP000284676"/>
    </source>
</evidence>
<proteinExistence type="predicted"/>
<gene>
    <name evidence="2" type="ORF">DW663_00155</name>
</gene>
<dbReference type="Pfam" id="PF01965">
    <property type="entry name" value="DJ-1_PfpI"/>
    <property type="match status" value="1"/>
</dbReference>
<dbReference type="SUPFAM" id="SSF52317">
    <property type="entry name" value="Class I glutamine amidotransferase-like"/>
    <property type="match status" value="1"/>
</dbReference>
<dbReference type="AlphaFoldDB" id="A0A414Q208"/>
<dbReference type="PANTHER" id="PTHR43130:SF3">
    <property type="entry name" value="HTH-TYPE TRANSCRIPTIONAL REGULATOR RV1931C"/>
    <property type="match status" value="1"/>
</dbReference>
<dbReference type="Proteomes" id="UP000284676">
    <property type="component" value="Unassembled WGS sequence"/>
</dbReference>
<dbReference type="EMBL" id="QRHL01000001">
    <property type="protein sequence ID" value="RHF74838.1"/>
    <property type="molecule type" value="Genomic_DNA"/>
</dbReference>
<protein>
    <submittedName>
        <fullName evidence="2">DJ-1 family protein</fullName>
    </submittedName>
</protein>